<accession>A0A0R1QTU0</accession>
<dbReference type="AlphaFoldDB" id="A0A0R1QTU0"/>
<comment type="caution">
    <text evidence="2">The sequence shown here is derived from an EMBL/GenBank/DDBJ whole genome shotgun (WGS) entry which is preliminary data.</text>
</comment>
<keyword evidence="3" id="KW-1185">Reference proteome</keyword>
<dbReference type="Gene3D" id="1.10.1660.10">
    <property type="match status" value="1"/>
</dbReference>
<dbReference type="EMBL" id="AZEZ01000004">
    <property type="protein sequence ID" value="KRL45914.1"/>
    <property type="molecule type" value="Genomic_DNA"/>
</dbReference>
<dbReference type="Proteomes" id="UP000050872">
    <property type="component" value="Unassembled WGS sequence"/>
</dbReference>
<dbReference type="OrthoDB" id="2365850at2"/>
<organism evidence="2 3">
    <name type="scientific">Companilactobacillus mindensis DSM 14500</name>
    <dbReference type="NCBI Taxonomy" id="1423770"/>
    <lineage>
        <taxon>Bacteria</taxon>
        <taxon>Bacillati</taxon>
        <taxon>Bacillota</taxon>
        <taxon>Bacilli</taxon>
        <taxon>Lactobacillales</taxon>
        <taxon>Lactobacillaceae</taxon>
        <taxon>Companilactobacillus</taxon>
    </lineage>
</organism>
<dbReference type="InterPro" id="IPR009636">
    <property type="entry name" value="SCAF"/>
</dbReference>
<evidence type="ECO:0000256" key="1">
    <source>
        <dbReference type="SAM" id="Coils"/>
    </source>
</evidence>
<evidence type="ECO:0000313" key="3">
    <source>
        <dbReference type="Proteomes" id="UP000050872"/>
    </source>
</evidence>
<keyword evidence="1" id="KW-0175">Coiled coil</keyword>
<gene>
    <name evidence="2" type="ORF">FD29_GL001917</name>
</gene>
<proteinExistence type="predicted"/>
<sequence length="75" mass="8749">MKRELLKDLNLTDDQVDKIMSEYGKNFQEINVKLADTEQERDSFKTQIADCDTQIKELSEKIDNSNNNHKTKTLS</sequence>
<evidence type="ECO:0000313" key="2">
    <source>
        <dbReference type="EMBL" id="KRL45914.1"/>
    </source>
</evidence>
<dbReference type="Pfam" id="PF06810">
    <property type="entry name" value="Phage_scaffold"/>
    <property type="match status" value="1"/>
</dbReference>
<dbReference type="STRING" id="1423770.FD29_GL001917"/>
<feature type="coiled-coil region" evidence="1">
    <location>
        <begin position="27"/>
        <end position="68"/>
    </location>
</feature>
<protein>
    <submittedName>
        <fullName evidence="2">Uncharacterized protein</fullName>
    </submittedName>
</protein>
<name>A0A0R1QTU0_9LACO</name>
<dbReference type="PATRIC" id="fig|1423770.3.peg.1968"/>
<dbReference type="RefSeq" id="WP_057887140.1">
    <property type="nucleotide sequence ID" value="NZ_AZEZ01000004.1"/>
</dbReference>
<reference evidence="2 3" key="1">
    <citation type="journal article" date="2015" name="Genome Announc.">
        <title>Expanding the biotechnology potential of lactobacilli through comparative genomics of 213 strains and associated genera.</title>
        <authorList>
            <person name="Sun Z."/>
            <person name="Harris H.M."/>
            <person name="McCann A."/>
            <person name="Guo C."/>
            <person name="Argimon S."/>
            <person name="Zhang W."/>
            <person name="Yang X."/>
            <person name="Jeffery I.B."/>
            <person name="Cooney J.C."/>
            <person name="Kagawa T.F."/>
            <person name="Liu W."/>
            <person name="Song Y."/>
            <person name="Salvetti E."/>
            <person name="Wrobel A."/>
            <person name="Rasinkangas P."/>
            <person name="Parkhill J."/>
            <person name="Rea M.C."/>
            <person name="O'Sullivan O."/>
            <person name="Ritari J."/>
            <person name="Douillard F.P."/>
            <person name="Paul Ross R."/>
            <person name="Yang R."/>
            <person name="Briner A.E."/>
            <person name="Felis G.E."/>
            <person name="de Vos W.M."/>
            <person name="Barrangou R."/>
            <person name="Klaenhammer T.R."/>
            <person name="Caufield P.W."/>
            <person name="Cui Y."/>
            <person name="Zhang H."/>
            <person name="O'Toole P.W."/>
        </authorList>
    </citation>
    <scope>NUCLEOTIDE SEQUENCE [LARGE SCALE GENOMIC DNA]</scope>
    <source>
        <strain evidence="2 3">DSM 14500</strain>
    </source>
</reference>